<protein>
    <submittedName>
        <fullName evidence="7">MFS transporter</fullName>
    </submittedName>
</protein>
<dbReference type="PROSITE" id="PS50850">
    <property type="entry name" value="MFS"/>
    <property type="match status" value="1"/>
</dbReference>
<comment type="caution">
    <text evidence="7">The sequence shown here is derived from an EMBL/GenBank/DDBJ whole genome shotgun (WGS) entry which is preliminary data.</text>
</comment>
<keyword evidence="4 5" id="KW-0472">Membrane</keyword>
<dbReference type="CDD" id="cd06174">
    <property type="entry name" value="MFS"/>
    <property type="match status" value="1"/>
</dbReference>
<evidence type="ECO:0000313" key="8">
    <source>
        <dbReference type="Proteomes" id="UP000754644"/>
    </source>
</evidence>
<feature type="transmembrane region" description="Helical" evidence="5">
    <location>
        <begin position="151"/>
        <end position="171"/>
    </location>
</feature>
<dbReference type="Gene3D" id="1.20.1250.20">
    <property type="entry name" value="MFS general substrate transporter like domains"/>
    <property type="match status" value="2"/>
</dbReference>
<accession>A0A972VVB1</accession>
<name>A0A972VVB1_9GAMM</name>
<feature type="transmembrane region" description="Helical" evidence="5">
    <location>
        <begin position="21"/>
        <end position="40"/>
    </location>
</feature>
<feature type="transmembrane region" description="Helical" evidence="5">
    <location>
        <begin position="404"/>
        <end position="427"/>
    </location>
</feature>
<evidence type="ECO:0000313" key="7">
    <source>
        <dbReference type="EMBL" id="NQV63954.1"/>
    </source>
</evidence>
<feature type="transmembrane region" description="Helical" evidence="5">
    <location>
        <begin position="248"/>
        <end position="269"/>
    </location>
</feature>
<evidence type="ECO:0000259" key="6">
    <source>
        <dbReference type="PROSITE" id="PS50850"/>
    </source>
</evidence>
<organism evidence="7 8">
    <name type="scientific">SAR86 cluster bacterium</name>
    <dbReference type="NCBI Taxonomy" id="2030880"/>
    <lineage>
        <taxon>Bacteria</taxon>
        <taxon>Pseudomonadati</taxon>
        <taxon>Pseudomonadota</taxon>
        <taxon>Gammaproteobacteria</taxon>
        <taxon>SAR86 cluster</taxon>
    </lineage>
</organism>
<feature type="transmembrane region" description="Helical" evidence="5">
    <location>
        <begin position="93"/>
        <end position="111"/>
    </location>
</feature>
<dbReference type="PANTHER" id="PTHR23508">
    <property type="entry name" value="CARBOXYLIC ACID TRANSPORTER PROTEIN HOMOLOG"/>
    <property type="match status" value="1"/>
</dbReference>
<feature type="transmembrane region" description="Helical" evidence="5">
    <location>
        <begin position="341"/>
        <end position="364"/>
    </location>
</feature>
<dbReference type="AlphaFoldDB" id="A0A972VVB1"/>
<feature type="transmembrane region" description="Helical" evidence="5">
    <location>
        <begin position="60"/>
        <end position="81"/>
    </location>
</feature>
<evidence type="ECO:0000256" key="3">
    <source>
        <dbReference type="ARBA" id="ARBA00022989"/>
    </source>
</evidence>
<dbReference type="Pfam" id="PF07690">
    <property type="entry name" value="MFS_1"/>
    <property type="match status" value="1"/>
</dbReference>
<evidence type="ECO:0000256" key="4">
    <source>
        <dbReference type="ARBA" id="ARBA00023136"/>
    </source>
</evidence>
<dbReference type="SUPFAM" id="SSF103473">
    <property type="entry name" value="MFS general substrate transporter"/>
    <property type="match status" value="1"/>
</dbReference>
<sequence length="447" mass="49205">MPKPSFFAYLRHREIDFVPTGRLRWWLLGLIVLGWAVEQYEALKNGPVLVYILADFDKSLVEWGQVAAVAGLVYSAGAIILSRVADRFGRRPLMIWPVFAYAVISVLGALSPNFWTLAFLFTAGSFLMAGMNPAVHAASRDLTPRMGRAMVYAWVSLAFTIGALMSTAVAAQTLPIWPGWRSQYWIAAVLATVTALLIYVFYRDLSLRIRGQILKSELETPELALTGASPEAVNAYDDGRLVYRSVRLWLLSLVIVFWALTYVTVSGYVPTYLVQHHRLDPAHAAAVTSYFWIVFTVSVFISGWLSDKFLVRKTVTAFGGVTTGLCFFVGANLAVDVSDTILILVWSMTGFFAGFIYPSWCAIYSETAESISPHGVGRAFGITATLSPIAGLFLNLGLPQVVNHWGWSTWMMIAGGCCFCVAALVGVGKGPWWVTREPRNDEPALAA</sequence>
<feature type="transmembrane region" description="Helical" evidence="5">
    <location>
        <begin position="376"/>
        <end position="398"/>
    </location>
</feature>
<evidence type="ECO:0000256" key="2">
    <source>
        <dbReference type="ARBA" id="ARBA00022692"/>
    </source>
</evidence>
<feature type="domain" description="Major facilitator superfamily (MFS) profile" evidence="6">
    <location>
        <begin position="27"/>
        <end position="447"/>
    </location>
</feature>
<dbReference type="InterPro" id="IPR020846">
    <property type="entry name" value="MFS_dom"/>
</dbReference>
<dbReference type="InterPro" id="IPR036259">
    <property type="entry name" value="MFS_trans_sf"/>
</dbReference>
<gene>
    <name evidence="7" type="ORF">HQ497_01195</name>
</gene>
<feature type="transmembrane region" description="Helical" evidence="5">
    <location>
        <begin position="289"/>
        <end position="305"/>
    </location>
</feature>
<reference evidence="7" key="1">
    <citation type="submission" date="2020-05" db="EMBL/GenBank/DDBJ databases">
        <title>Sulfur intermediates as new biogeochemical hubs in an aquatic model microbial ecosystem.</title>
        <authorList>
            <person name="Vigneron A."/>
        </authorList>
    </citation>
    <scope>NUCLEOTIDE SEQUENCE</scope>
    <source>
        <strain evidence="7">Bin.250</strain>
    </source>
</reference>
<dbReference type="EMBL" id="JABMOJ010000047">
    <property type="protein sequence ID" value="NQV63954.1"/>
    <property type="molecule type" value="Genomic_DNA"/>
</dbReference>
<feature type="transmembrane region" description="Helical" evidence="5">
    <location>
        <begin position="317"/>
        <end position="335"/>
    </location>
</feature>
<dbReference type="PANTHER" id="PTHR23508:SF10">
    <property type="entry name" value="CARBOXYLIC ACID TRANSPORTER PROTEIN HOMOLOG"/>
    <property type="match status" value="1"/>
</dbReference>
<dbReference type="Proteomes" id="UP000754644">
    <property type="component" value="Unassembled WGS sequence"/>
</dbReference>
<dbReference type="InterPro" id="IPR011701">
    <property type="entry name" value="MFS"/>
</dbReference>
<proteinExistence type="predicted"/>
<keyword evidence="3 5" id="KW-1133">Transmembrane helix</keyword>
<keyword evidence="2 5" id="KW-0812">Transmembrane</keyword>
<comment type="subcellular location">
    <subcellularLocation>
        <location evidence="1">Membrane</location>
        <topology evidence="1">Multi-pass membrane protein</topology>
    </subcellularLocation>
</comment>
<evidence type="ECO:0000256" key="5">
    <source>
        <dbReference type="SAM" id="Phobius"/>
    </source>
</evidence>
<feature type="transmembrane region" description="Helical" evidence="5">
    <location>
        <begin position="183"/>
        <end position="202"/>
    </location>
</feature>
<feature type="transmembrane region" description="Helical" evidence="5">
    <location>
        <begin position="117"/>
        <end position="139"/>
    </location>
</feature>
<evidence type="ECO:0000256" key="1">
    <source>
        <dbReference type="ARBA" id="ARBA00004141"/>
    </source>
</evidence>
<dbReference type="GO" id="GO:0046943">
    <property type="term" value="F:carboxylic acid transmembrane transporter activity"/>
    <property type="evidence" value="ECO:0007669"/>
    <property type="project" value="TreeGrafter"/>
</dbReference>
<dbReference type="GO" id="GO:0005886">
    <property type="term" value="C:plasma membrane"/>
    <property type="evidence" value="ECO:0007669"/>
    <property type="project" value="TreeGrafter"/>
</dbReference>